<dbReference type="PANTHER" id="PTHR19136">
    <property type="entry name" value="MOLYBDENUM COFACTOR GUANYLYLTRANSFERASE"/>
    <property type="match status" value="1"/>
</dbReference>
<dbReference type="GO" id="GO:0016779">
    <property type="term" value="F:nucleotidyltransferase activity"/>
    <property type="evidence" value="ECO:0007669"/>
    <property type="project" value="UniProtKB-KW"/>
</dbReference>
<evidence type="ECO:0000259" key="9">
    <source>
        <dbReference type="Pfam" id="PF12804"/>
    </source>
</evidence>
<keyword evidence="2 8" id="KW-0808">Transferase</keyword>
<dbReference type="EMBL" id="BSNI01000002">
    <property type="protein sequence ID" value="GLQ18319.1"/>
    <property type="molecule type" value="Genomic_DNA"/>
</dbReference>
<feature type="binding site" evidence="8">
    <location>
        <position position="105"/>
    </location>
    <ligand>
        <name>Mg(2+)</name>
        <dbReference type="ChEBI" id="CHEBI:18420"/>
    </ligand>
</feature>
<feature type="binding site" evidence="8">
    <location>
        <position position="21"/>
    </location>
    <ligand>
        <name>GTP</name>
        <dbReference type="ChEBI" id="CHEBI:37565"/>
    </ligand>
</feature>
<feature type="domain" description="MobA-like NTP transferase" evidence="9">
    <location>
        <begin position="5"/>
        <end position="164"/>
    </location>
</feature>
<keyword evidence="6 8" id="KW-0342">GTP-binding</keyword>
<keyword evidence="5 8" id="KW-0460">Magnesium</keyword>
<evidence type="ECO:0000256" key="7">
    <source>
        <dbReference type="ARBA" id="ARBA00023150"/>
    </source>
</evidence>
<comment type="cofactor">
    <cofactor evidence="8">
        <name>Mg(2+)</name>
        <dbReference type="ChEBI" id="CHEBI:18420"/>
    </cofactor>
</comment>
<keyword evidence="11" id="KW-1185">Reference proteome</keyword>
<keyword evidence="10" id="KW-0548">Nucleotidyltransferase</keyword>
<dbReference type="InterPro" id="IPR029044">
    <property type="entry name" value="Nucleotide-diphossugar_trans"/>
</dbReference>
<dbReference type="HAMAP" id="MF_00316">
    <property type="entry name" value="MobA"/>
    <property type="match status" value="1"/>
</dbReference>
<dbReference type="Gene3D" id="3.90.550.10">
    <property type="entry name" value="Spore Coat Polysaccharide Biosynthesis Protein SpsA, Chain A"/>
    <property type="match status" value="1"/>
</dbReference>
<dbReference type="Pfam" id="PF12804">
    <property type="entry name" value="NTP_transf_3"/>
    <property type="match status" value="1"/>
</dbReference>
<feature type="binding site" evidence="8">
    <location>
        <position position="68"/>
    </location>
    <ligand>
        <name>GTP</name>
        <dbReference type="ChEBI" id="CHEBI:37565"/>
    </ligand>
</feature>
<dbReference type="EC" id="2.7.7.77" evidence="8"/>
<comment type="function">
    <text evidence="8">Transfers a GMP moiety from GTP to Mo-molybdopterin (Mo-MPT) cofactor (Moco or molybdenum cofactor) to form Mo-molybdopterin guanine dinucleotide (Mo-MGD) cofactor.</text>
</comment>
<proteinExistence type="inferred from homology"/>
<comment type="caution">
    <text evidence="8">Lacks conserved residue(s) required for the propagation of feature annotation.</text>
</comment>
<feature type="binding site" evidence="8">
    <location>
        <begin position="8"/>
        <end position="10"/>
    </location>
    <ligand>
        <name>GTP</name>
        <dbReference type="ChEBI" id="CHEBI:37565"/>
    </ligand>
</feature>
<comment type="catalytic activity">
    <reaction evidence="8">
        <text>Mo-molybdopterin + GTP + H(+) = Mo-molybdopterin guanine dinucleotide + diphosphate</text>
        <dbReference type="Rhea" id="RHEA:34243"/>
        <dbReference type="ChEBI" id="CHEBI:15378"/>
        <dbReference type="ChEBI" id="CHEBI:33019"/>
        <dbReference type="ChEBI" id="CHEBI:37565"/>
        <dbReference type="ChEBI" id="CHEBI:71302"/>
        <dbReference type="ChEBI" id="CHEBI:71310"/>
        <dbReference type="EC" id="2.7.7.77"/>
    </reaction>
</comment>
<dbReference type="SUPFAM" id="SSF53448">
    <property type="entry name" value="Nucleotide-diphospho-sugar transferases"/>
    <property type="match status" value="1"/>
</dbReference>
<evidence type="ECO:0000256" key="6">
    <source>
        <dbReference type="ARBA" id="ARBA00023134"/>
    </source>
</evidence>
<comment type="caution">
    <text evidence="10">The sequence shown here is derived from an EMBL/GenBank/DDBJ whole genome shotgun (WGS) entry which is preliminary data.</text>
</comment>
<evidence type="ECO:0000256" key="1">
    <source>
        <dbReference type="ARBA" id="ARBA00022490"/>
    </source>
</evidence>
<name>A0ABQ5USR6_9HYPH</name>
<keyword evidence="1 8" id="KW-0963">Cytoplasm</keyword>
<comment type="subcellular location">
    <subcellularLocation>
        <location evidence="8">Cytoplasm</location>
    </subcellularLocation>
</comment>
<feature type="binding site" evidence="8">
    <location>
        <position position="105"/>
    </location>
    <ligand>
        <name>GTP</name>
        <dbReference type="ChEBI" id="CHEBI:37565"/>
    </ligand>
</feature>
<gene>
    <name evidence="8 10" type="primary">mobA</name>
    <name evidence="10" type="ORF">GCM10007879_25680</name>
</gene>
<evidence type="ECO:0000256" key="3">
    <source>
        <dbReference type="ARBA" id="ARBA00022723"/>
    </source>
</evidence>
<keyword evidence="4 8" id="KW-0547">Nucleotide-binding</keyword>
<dbReference type="RefSeq" id="WP_284365171.1">
    <property type="nucleotide sequence ID" value="NZ_BSNI01000002.1"/>
</dbReference>
<sequence length="202" mass="21901">MTVFGVILAGGTGRRLGSVNKSTLRIGSKTLLTRLLDTVEPQLDKVAISGSVQSQERSLRTDLPLLFDQFDPQIGPLGGIDAGYRWAKSIGASDATDLLLIAPVDTPHFPANFVEMARERISGQDVVVAKFNEHVYPTCSLWRLGAATNIASTRKDAANNSIRAYLDKLNVAYLDFADSSTANPFKNANKISDLISFDTRVS</sequence>
<organism evidence="10 11">
    <name type="scientific">Maritalea porphyrae</name>
    <dbReference type="NCBI Taxonomy" id="880732"/>
    <lineage>
        <taxon>Bacteria</taxon>
        <taxon>Pseudomonadati</taxon>
        <taxon>Pseudomonadota</taxon>
        <taxon>Alphaproteobacteria</taxon>
        <taxon>Hyphomicrobiales</taxon>
        <taxon>Devosiaceae</taxon>
        <taxon>Maritalea</taxon>
    </lineage>
</organism>
<evidence type="ECO:0000313" key="10">
    <source>
        <dbReference type="EMBL" id="GLQ18319.1"/>
    </source>
</evidence>
<comment type="domain">
    <text evidence="8">The N-terminal domain determines nucleotide recognition and specific binding, while the C-terminal domain determines the specific binding to the target protein.</text>
</comment>
<dbReference type="Proteomes" id="UP001161405">
    <property type="component" value="Unassembled WGS sequence"/>
</dbReference>
<comment type="subunit">
    <text evidence="8">Monomer.</text>
</comment>
<keyword evidence="7 8" id="KW-0501">Molybdenum cofactor biosynthesis</keyword>
<evidence type="ECO:0000256" key="4">
    <source>
        <dbReference type="ARBA" id="ARBA00022741"/>
    </source>
</evidence>
<dbReference type="PANTHER" id="PTHR19136:SF81">
    <property type="entry name" value="MOLYBDENUM COFACTOR GUANYLYLTRANSFERASE"/>
    <property type="match status" value="1"/>
</dbReference>
<comment type="similarity">
    <text evidence="8">Belongs to the MobA family.</text>
</comment>
<reference evidence="10" key="1">
    <citation type="journal article" date="2014" name="Int. J. Syst. Evol. Microbiol.">
        <title>Complete genome of a new Firmicutes species belonging to the dominant human colonic microbiota ('Ruminococcus bicirculans') reveals two chromosomes and a selective capacity to utilize plant glucans.</title>
        <authorList>
            <consortium name="NISC Comparative Sequencing Program"/>
            <person name="Wegmann U."/>
            <person name="Louis P."/>
            <person name="Goesmann A."/>
            <person name="Henrissat B."/>
            <person name="Duncan S.H."/>
            <person name="Flint H.J."/>
        </authorList>
    </citation>
    <scope>NUCLEOTIDE SEQUENCE</scope>
    <source>
        <strain evidence="10">NBRC 107169</strain>
    </source>
</reference>
<dbReference type="CDD" id="cd02503">
    <property type="entry name" value="MobA"/>
    <property type="match status" value="1"/>
</dbReference>
<evidence type="ECO:0000256" key="8">
    <source>
        <dbReference type="HAMAP-Rule" id="MF_00316"/>
    </source>
</evidence>
<protein>
    <recommendedName>
        <fullName evidence="8">Molybdenum cofactor guanylyltransferase</fullName>
        <shortName evidence="8">MoCo guanylyltransferase</shortName>
        <ecNumber evidence="8">2.7.7.77</ecNumber>
    </recommendedName>
    <alternativeName>
        <fullName evidence="8">GTP:molybdopterin guanylyltransferase</fullName>
    </alternativeName>
    <alternativeName>
        <fullName evidence="8">Mo-MPT guanylyltransferase</fullName>
    </alternativeName>
    <alternativeName>
        <fullName evidence="8">Molybdopterin guanylyltransferase</fullName>
    </alternativeName>
    <alternativeName>
        <fullName evidence="8">Molybdopterin-guanine dinucleotide synthase</fullName>
        <shortName evidence="8">MGD synthase</shortName>
    </alternativeName>
</protein>
<dbReference type="InterPro" id="IPR025877">
    <property type="entry name" value="MobA-like_NTP_Trfase"/>
</dbReference>
<evidence type="ECO:0000256" key="2">
    <source>
        <dbReference type="ARBA" id="ARBA00022679"/>
    </source>
</evidence>
<accession>A0ABQ5USR6</accession>
<dbReference type="InterPro" id="IPR013482">
    <property type="entry name" value="Molybde_CF_guanTrfase"/>
</dbReference>
<evidence type="ECO:0000313" key="11">
    <source>
        <dbReference type="Proteomes" id="UP001161405"/>
    </source>
</evidence>
<keyword evidence="3 8" id="KW-0479">Metal-binding</keyword>
<reference evidence="10" key="2">
    <citation type="submission" date="2023-01" db="EMBL/GenBank/DDBJ databases">
        <title>Draft genome sequence of Maritalea porphyrae strain NBRC 107169.</title>
        <authorList>
            <person name="Sun Q."/>
            <person name="Mori K."/>
        </authorList>
    </citation>
    <scope>NUCLEOTIDE SEQUENCE</scope>
    <source>
        <strain evidence="10">NBRC 107169</strain>
    </source>
</reference>
<evidence type="ECO:0000256" key="5">
    <source>
        <dbReference type="ARBA" id="ARBA00022842"/>
    </source>
</evidence>